<evidence type="ECO:0000256" key="6">
    <source>
        <dbReference type="ARBA" id="ARBA00022750"/>
    </source>
</evidence>
<evidence type="ECO:0000313" key="21">
    <source>
        <dbReference type="Proteomes" id="UP000614334"/>
    </source>
</evidence>
<dbReference type="FunFam" id="3.10.20.370:FF:000001">
    <property type="entry name" value="Retrovirus-related Pol polyprotein from transposon 17.6-like protein"/>
    <property type="match status" value="1"/>
</dbReference>
<evidence type="ECO:0000256" key="8">
    <source>
        <dbReference type="ARBA" id="ARBA00022801"/>
    </source>
</evidence>
<keyword evidence="4" id="KW-0540">Nuclease</keyword>
<dbReference type="SUPFAM" id="SSF50630">
    <property type="entry name" value="Acid proteases"/>
    <property type="match status" value="1"/>
</dbReference>
<evidence type="ECO:0000256" key="11">
    <source>
        <dbReference type="ARBA" id="ARBA00022908"/>
    </source>
</evidence>
<keyword evidence="2" id="KW-0808">Transferase</keyword>
<dbReference type="GO" id="GO:0003887">
    <property type="term" value="F:DNA-directed DNA polymerase activity"/>
    <property type="evidence" value="ECO:0007669"/>
    <property type="project" value="UniProtKB-KW"/>
</dbReference>
<feature type="compositionally biased region" description="Polar residues" evidence="17">
    <location>
        <begin position="40"/>
        <end position="55"/>
    </location>
</feature>
<evidence type="ECO:0000256" key="4">
    <source>
        <dbReference type="ARBA" id="ARBA00022722"/>
    </source>
</evidence>
<dbReference type="InterPro" id="IPR021109">
    <property type="entry name" value="Peptidase_aspartic_dom_sf"/>
</dbReference>
<evidence type="ECO:0000256" key="3">
    <source>
        <dbReference type="ARBA" id="ARBA00022695"/>
    </source>
</evidence>
<dbReference type="InterPro" id="IPR043128">
    <property type="entry name" value="Rev_trsase/Diguanyl_cyclase"/>
</dbReference>
<dbReference type="CDD" id="cd01647">
    <property type="entry name" value="RT_LTR"/>
    <property type="match status" value="1"/>
</dbReference>
<dbReference type="Gene3D" id="1.10.340.70">
    <property type="match status" value="1"/>
</dbReference>
<dbReference type="InterPro" id="IPR050951">
    <property type="entry name" value="Retrovirus_Pol_polyprotein"/>
</dbReference>
<dbReference type="CDD" id="cd00024">
    <property type="entry name" value="CD_CSD"/>
    <property type="match status" value="1"/>
</dbReference>
<keyword evidence="11" id="KW-0229">DNA integration</keyword>
<dbReference type="GO" id="GO:0003677">
    <property type="term" value="F:DNA binding"/>
    <property type="evidence" value="ECO:0007669"/>
    <property type="project" value="UniProtKB-KW"/>
</dbReference>
<dbReference type="Gene3D" id="3.10.20.370">
    <property type="match status" value="1"/>
</dbReference>
<dbReference type="InterPro" id="IPR043502">
    <property type="entry name" value="DNA/RNA_pol_sf"/>
</dbReference>
<keyword evidence="12" id="KW-0695">RNA-directed DNA polymerase</keyword>
<evidence type="ECO:0000256" key="2">
    <source>
        <dbReference type="ARBA" id="ARBA00022679"/>
    </source>
</evidence>
<dbReference type="InterPro" id="IPR041588">
    <property type="entry name" value="Integrase_H2C2"/>
</dbReference>
<dbReference type="GO" id="GO:0006338">
    <property type="term" value="P:chromatin remodeling"/>
    <property type="evidence" value="ECO:0007669"/>
    <property type="project" value="UniProtKB-ARBA"/>
</dbReference>
<proteinExistence type="predicted"/>
<keyword evidence="1" id="KW-0645">Protease</keyword>
<evidence type="ECO:0000256" key="9">
    <source>
        <dbReference type="ARBA" id="ARBA00022842"/>
    </source>
</evidence>
<feature type="region of interest" description="Disordered" evidence="17">
    <location>
        <begin position="1"/>
        <end position="74"/>
    </location>
</feature>
<evidence type="ECO:0000256" key="14">
    <source>
        <dbReference type="ARBA" id="ARBA00023125"/>
    </source>
</evidence>
<organism evidence="20 21">
    <name type="scientific">Rhizoctonia solani</name>
    <dbReference type="NCBI Taxonomy" id="456999"/>
    <lineage>
        <taxon>Eukaryota</taxon>
        <taxon>Fungi</taxon>
        <taxon>Dikarya</taxon>
        <taxon>Basidiomycota</taxon>
        <taxon>Agaricomycotina</taxon>
        <taxon>Agaricomycetes</taxon>
        <taxon>Cantharellales</taxon>
        <taxon>Ceratobasidiaceae</taxon>
        <taxon>Rhizoctonia</taxon>
    </lineage>
</organism>
<accession>A0A8H7I551</accession>
<dbReference type="GO" id="GO:0003964">
    <property type="term" value="F:RNA-directed DNA polymerase activity"/>
    <property type="evidence" value="ECO:0007669"/>
    <property type="project" value="UniProtKB-KW"/>
</dbReference>
<dbReference type="InterPro" id="IPR005162">
    <property type="entry name" value="Retrotrans_gag_dom"/>
</dbReference>
<evidence type="ECO:0000259" key="19">
    <source>
        <dbReference type="PROSITE" id="PS50994"/>
    </source>
</evidence>
<protein>
    <recommendedName>
        <fullName evidence="22">Reverse transcriptase</fullName>
    </recommendedName>
</protein>
<dbReference type="Pfam" id="PF24626">
    <property type="entry name" value="SH3_Tf2-1"/>
    <property type="match status" value="1"/>
</dbReference>
<gene>
    <name evidence="20" type="ORF">RHS01_10546</name>
</gene>
<dbReference type="InterPro" id="IPR012337">
    <property type="entry name" value="RNaseH-like_sf"/>
</dbReference>
<dbReference type="InterPro" id="IPR023780">
    <property type="entry name" value="Chromo_domain"/>
</dbReference>
<keyword evidence="3" id="KW-0548">Nucleotidyltransferase</keyword>
<dbReference type="Pfam" id="PF03732">
    <property type="entry name" value="Retrotrans_gag"/>
    <property type="match status" value="1"/>
</dbReference>
<evidence type="ECO:0000313" key="20">
    <source>
        <dbReference type="EMBL" id="KAF8748795.1"/>
    </source>
</evidence>
<keyword evidence="16" id="KW-0511">Multifunctional enzyme</keyword>
<comment type="caution">
    <text evidence="20">The sequence shown here is derived from an EMBL/GenBank/DDBJ whole genome shotgun (WGS) entry which is preliminary data.</text>
</comment>
<dbReference type="GO" id="GO:0003723">
    <property type="term" value="F:RNA binding"/>
    <property type="evidence" value="ECO:0007669"/>
    <property type="project" value="UniProtKB-KW"/>
</dbReference>
<evidence type="ECO:0000256" key="1">
    <source>
        <dbReference type="ARBA" id="ARBA00022670"/>
    </source>
</evidence>
<dbReference type="FunFam" id="3.30.70.270:FF:000020">
    <property type="entry name" value="Transposon Tf2-6 polyprotein-like Protein"/>
    <property type="match status" value="1"/>
</dbReference>
<evidence type="ECO:0000256" key="10">
    <source>
        <dbReference type="ARBA" id="ARBA00022884"/>
    </source>
</evidence>
<name>A0A8H7I551_9AGAM</name>
<evidence type="ECO:0000256" key="13">
    <source>
        <dbReference type="ARBA" id="ARBA00022932"/>
    </source>
</evidence>
<dbReference type="SUPFAM" id="SSF54160">
    <property type="entry name" value="Chromo domain-like"/>
    <property type="match status" value="1"/>
</dbReference>
<evidence type="ECO:0000256" key="17">
    <source>
        <dbReference type="SAM" id="MobiDB-lite"/>
    </source>
</evidence>
<feature type="domain" description="Chromo" evidence="18">
    <location>
        <begin position="1627"/>
        <end position="1686"/>
    </location>
</feature>
<sequence>MSATPEPDSATGGTDIRRNPSRTSRSSTFDEGPARRRGISGTSSVGTSRASSPTYTARGPSVMPGSMPGSEDETTVIEDDKPIVVQDTPPTLPATHNQPSNRSSVTIEDITAQEGDTTLRRHNLTGTTIRQARTRSTSNMGYQETALQSIPASITSSRRTSPVELDQRLGEPTLGHQPAALIAHQPQPQIPMQGLPLSRAAIADYEAKSHQVMPQIRVEAAISSAINDIKDDIALKMGPIKYIHANSSESAAALRQVGRDVADLNLQTNYIRRKLGEVSEEQRAAQTAHNHLANQVEDLQDKVDALPQLFQDVQSRIATMEERLLEAILEVDRKIGLPKEPEPEGTETESNSEEEDGDSLHLSRQRQSSPARRTSIPKEARLKQPNAFNGKRGTEAETFIMKMEMYFKEYPGTFTDERKIRATLTNMGEGEPVKWASPLMQKHLSDEPHEYLTSWNAFKAAFLLNFSDPSKRDRAIREINSLKQTGSAQIYASQFRILKEDLDWDEKALIDTFKKGLKINLQSELICMKITTPEIDNYSLEQIIEVAIRTDDILQQAASIKDTTTPPSILKKGKTNNYRPTERFPAETFLRRSQAEPSEDSDEVYIMKGTNDTLSTYTSIEGIMDPIKTLIDSGSSQNFMDITFARNLKIPLIELHSPRTVIAIDGKEVEEKIRYKAILNLIIEGRTFRQTFYAMPLGDTPLILGLSWLREANPTICWRDFSLSYKDEEPMKGKLAEILELPSEIEDFQDVFSEELFKQLPQHRSFDCSINFKEGSELPKPAKAYPMSPAESKAMKEYMEKELLDGKIEPSHSPIASPCFFVRKADGGLRLVVDYRKINDITITDQFPMPLQSDLLEKVKDAKIFSKLDLKSGYNNIRIKAGEEWKTAFRTKDGLFQYCVMPFGLRNAPESSRDDILIYSRNREEHTKHLREVLRRIRDNNLYLKLAKCLFYTTEVTYIGIVITPEGISMEKEKIKAVQEWKEPKTVKQLQSFIGFANFYRRFIKDFSTIVKPLTLLTRQEVKWKWGEAEQQAFDRVKEEIGKDPVLIHPDAQKPYFLETDASGVAMGAVLSQRHTDGYLHPIAFLSKSFDDAQTNYDTHDKELLAIITSLEHWRLFLEGTTEPITVYTDHKNLEYWKTAHTFNRQHARWYQILAPFNFNIVYRPGKMSEKPDALSRRPDHLDIPNKEQIMIDPKHFLVMKAEVTTDIISQIREAQDEDESIQTLIATVKHKEELPPSVAKQFTKYQWKEELLWYEERIFVPDSKAIRLELLEQYHDSPIAGHQGQARTLELLSRDYYWPGMKAQVNRYVESCENCQRSKGHKHTVPIRPLPIPSRPWEDIAYDMIVKLPLSNGYDSILVVIDRFSKQAHFIPCIEKTNAKEMAEIFIKEVWKLHGTPRTTISDRGRVFNNEFQRALYEKLGIKPLYSTAYHPETDGLAERTNQWLEGFLRSYCNYAQDDWAKWLPIAEFCHNNQVNSTTGKSAFETVYGMHPRWNIAPTTSNVPHAEDMTKQMELIWDEVKASMEFHKAKEKAPRQEYKVGDKVWLMTTNIQTKRPAKKLDNKKAGPFTIIEKISSHAYRLDLPNTIKIHNVFHLNLLAPFKEDTDFHRRQVKPPPIITEEGEEEYEVEKIVAWRQDKEGLRYQVRWKGYDELEDTMERAEKIAQLPEIMERFKKEFPNGPLPPEIKTPGKKKKTIKGKSAYMSVSHSNRYAPLQVP</sequence>
<dbReference type="SUPFAM" id="SSF53098">
    <property type="entry name" value="Ribonuclease H-like"/>
    <property type="match status" value="1"/>
</dbReference>
<dbReference type="GO" id="GO:0004190">
    <property type="term" value="F:aspartic-type endopeptidase activity"/>
    <property type="evidence" value="ECO:0007669"/>
    <property type="project" value="UniProtKB-KW"/>
</dbReference>
<dbReference type="CDD" id="cd09274">
    <property type="entry name" value="RNase_HI_RT_Ty3"/>
    <property type="match status" value="1"/>
</dbReference>
<keyword evidence="9" id="KW-0460">Magnesium</keyword>
<evidence type="ECO:0000256" key="12">
    <source>
        <dbReference type="ARBA" id="ARBA00022918"/>
    </source>
</evidence>
<feature type="region of interest" description="Disordered" evidence="17">
    <location>
        <begin position="1676"/>
        <end position="1703"/>
    </location>
</feature>
<dbReference type="SMART" id="SM00298">
    <property type="entry name" value="CHROMO"/>
    <property type="match status" value="1"/>
</dbReference>
<feature type="compositionally biased region" description="Acidic residues" evidence="17">
    <location>
        <begin position="343"/>
        <end position="357"/>
    </location>
</feature>
<dbReference type="EMBL" id="JACYCF010000033">
    <property type="protein sequence ID" value="KAF8748795.1"/>
    <property type="molecule type" value="Genomic_DNA"/>
</dbReference>
<dbReference type="Pfam" id="PF00078">
    <property type="entry name" value="RVT_1"/>
    <property type="match status" value="2"/>
</dbReference>
<dbReference type="CDD" id="cd00303">
    <property type="entry name" value="retropepsin_like"/>
    <property type="match status" value="1"/>
</dbReference>
<dbReference type="InterPro" id="IPR016197">
    <property type="entry name" value="Chromo-like_dom_sf"/>
</dbReference>
<dbReference type="InterPro" id="IPR041577">
    <property type="entry name" value="RT_RNaseH_2"/>
</dbReference>
<keyword evidence="5" id="KW-0479">Metal-binding</keyword>
<evidence type="ECO:0000256" key="7">
    <source>
        <dbReference type="ARBA" id="ARBA00022759"/>
    </source>
</evidence>
<dbReference type="FunFam" id="1.10.340.70:FF:000001">
    <property type="entry name" value="Retrovirus-related Pol polyprotein from transposon gypsy-like Protein"/>
    <property type="match status" value="1"/>
</dbReference>
<keyword evidence="8" id="KW-0378">Hydrolase</keyword>
<keyword evidence="15" id="KW-0233">DNA recombination</keyword>
<keyword evidence="13" id="KW-0239">DNA-directed DNA polymerase</keyword>
<dbReference type="GO" id="GO:0046872">
    <property type="term" value="F:metal ion binding"/>
    <property type="evidence" value="ECO:0007669"/>
    <property type="project" value="UniProtKB-KW"/>
</dbReference>
<dbReference type="Gene3D" id="3.10.10.10">
    <property type="entry name" value="HIV Type 1 Reverse Transcriptase, subunit A, domain 1"/>
    <property type="match status" value="1"/>
</dbReference>
<dbReference type="InterPro" id="IPR056924">
    <property type="entry name" value="SH3_Tf2-1"/>
</dbReference>
<dbReference type="GO" id="GO:0006310">
    <property type="term" value="P:DNA recombination"/>
    <property type="evidence" value="ECO:0007669"/>
    <property type="project" value="UniProtKB-KW"/>
</dbReference>
<dbReference type="FunFam" id="3.30.70.270:FF:000003">
    <property type="entry name" value="Transposon Ty3-G Gag-Pol polyprotein"/>
    <property type="match status" value="1"/>
</dbReference>
<dbReference type="InterPro" id="IPR000953">
    <property type="entry name" value="Chromo/chromo_shadow_dom"/>
</dbReference>
<evidence type="ECO:0000256" key="15">
    <source>
        <dbReference type="ARBA" id="ARBA00023172"/>
    </source>
</evidence>
<evidence type="ECO:0008006" key="22">
    <source>
        <dbReference type="Google" id="ProtNLM"/>
    </source>
</evidence>
<dbReference type="PROSITE" id="PS50994">
    <property type="entry name" value="INTEGRASE"/>
    <property type="match status" value="1"/>
</dbReference>
<dbReference type="SUPFAM" id="SSF56672">
    <property type="entry name" value="DNA/RNA polymerases"/>
    <property type="match status" value="1"/>
</dbReference>
<dbReference type="Pfam" id="PF17921">
    <property type="entry name" value="Integrase_H2C2"/>
    <property type="match status" value="1"/>
</dbReference>
<keyword evidence="10" id="KW-0694">RNA-binding</keyword>
<feature type="domain" description="Integrase catalytic" evidence="19">
    <location>
        <begin position="1333"/>
        <end position="1492"/>
    </location>
</feature>
<dbReference type="Gene3D" id="3.30.420.10">
    <property type="entry name" value="Ribonuclease H-like superfamily/Ribonuclease H"/>
    <property type="match status" value="1"/>
</dbReference>
<dbReference type="Gene3D" id="2.40.70.10">
    <property type="entry name" value="Acid Proteases"/>
    <property type="match status" value="1"/>
</dbReference>
<dbReference type="PROSITE" id="PS50013">
    <property type="entry name" value="CHROMO_2"/>
    <property type="match status" value="1"/>
</dbReference>
<dbReference type="Gene3D" id="2.40.50.40">
    <property type="match status" value="1"/>
</dbReference>
<dbReference type="GO" id="GO:0015074">
    <property type="term" value="P:DNA integration"/>
    <property type="evidence" value="ECO:0007669"/>
    <property type="project" value="UniProtKB-KW"/>
</dbReference>
<dbReference type="GO" id="GO:0004519">
    <property type="term" value="F:endonuclease activity"/>
    <property type="evidence" value="ECO:0007669"/>
    <property type="project" value="UniProtKB-KW"/>
</dbReference>
<keyword evidence="14" id="KW-0238">DNA-binding</keyword>
<feature type="region of interest" description="Disordered" evidence="17">
    <location>
        <begin position="335"/>
        <end position="393"/>
    </location>
</feature>
<dbReference type="GO" id="GO:0005634">
    <property type="term" value="C:nucleus"/>
    <property type="evidence" value="ECO:0007669"/>
    <property type="project" value="UniProtKB-ARBA"/>
</dbReference>
<evidence type="ECO:0000256" key="5">
    <source>
        <dbReference type="ARBA" id="ARBA00022723"/>
    </source>
</evidence>
<keyword evidence="7" id="KW-0255">Endonuclease</keyword>
<dbReference type="InterPro" id="IPR001584">
    <property type="entry name" value="Integrase_cat-core"/>
</dbReference>
<dbReference type="InterPro" id="IPR036397">
    <property type="entry name" value="RNaseH_sf"/>
</dbReference>
<dbReference type="Proteomes" id="UP000614334">
    <property type="component" value="Unassembled WGS sequence"/>
</dbReference>
<evidence type="ECO:0000256" key="16">
    <source>
        <dbReference type="ARBA" id="ARBA00023268"/>
    </source>
</evidence>
<dbReference type="Pfam" id="PF17919">
    <property type="entry name" value="RT_RNaseH_2"/>
    <property type="match status" value="1"/>
</dbReference>
<dbReference type="GO" id="GO:0006508">
    <property type="term" value="P:proteolysis"/>
    <property type="evidence" value="ECO:0007669"/>
    <property type="project" value="UniProtKB-KW"/>
</dbReference>
<keyword evidence="6" id="KW-0064">Aspartyl protease</keyword>
<dbReference type="InterPro" id="IPR000477">
    <property type="entry name" value="RT_dom"/>
</dbReference>
<reference evidence="20" key="1">
    <citation type="submission" date="2020-09" db="EMBL/GenBank/DDBJ databases">
        <title>Comparative genome analyses of four rice-infecting Rhizoctonia solani isolates reveal extensive enrichment of homogalacturonan modification genes.</title>
        <authorList>
            <person name="Lee D.-Y."/>
            <person name="Jeon J."/>
            <person name="Kim K.-T."/>
            <person name="Cheong K."/>
            <person name="Song H."/>
            <person name="Choi G."/>
            <person name="Ko J."/>
            <person name="Opiyo S.O."/>
            <person name="Zuo S."/>
            <person name="Madhav S."/>
            <person name="Lee Y.-H."/>
            <person name="Wang G.-L."/>
        </authorList>
    </citation>
    <scope>NUCLEOTIDE SEQUENCE</scope>
    <source>
        <strain evidence="20">AG1-IA B2</strain>
    </source>
</reference>
<dbReference type="Gene3D" id="3.30.70.270">
    <property type="match status" value="2"/>
</dbReference>
<dbReference type="PANTHER" id="PTHR37984">
    <property type="entry name" value="PROTEIN CBG26694"/>
    <property type="match status" value="1"/>
</dbReference>
<dbReference type="Pfam" id="PF00385">
    <property type="entry name" value="Chromo"/>
    <property type="match status" value="1"/>
</dbReference>
<evidence type="ECO:0000259" key="18">
    <source>
        <dbReference type="PROSITE" id="PS50013"/>
    </source>
</evidence>
<dbReference type="PANTHER" id="PTHR37984:SF5">
    <property type="entry name" value="PROTEIN NYNRIN-LIKE"/>
    <property type="match status" value="1"/>
</dbReference>